<gene>
    <name evidence="3" type="ORF">ACFOW8_23290</name>
</gene>
<keyword evidence="2" id="KW-0812">Transmembrane</keyword>
<dbReference type="Proteomes" id="UP001595767">
    <property type="component" value="Unassembled WGS sequence"/>
</dbReference>
<feature type="transmembrane region" description="Helical" evidence="2">
    <location>
        <begin position="88"/>
        <end position="105"/>
    </location>
</feature>
<reference evidence="4" key="1">
    <citation type="journal article" date="2019" name="Int. J. Syst. Evol. Microbiol.">
        <title>The Global Catalogue of Microorganisms (GCM) 10K type strain sequencing project: providing services to taxonomists for standard genome sequencing and annotation.</title>
        <authorList>
            <consortium name="The Broad Institute Genomics Platform"/>
            <consortium name="The Broad Institute Genome Sequencing Center for Infectious Disease"/>
            <person name="Wu L."/>
            <person name="Ma J."/>
        </authorList>
    </citation>
    <scope>NUCLEOTIDE SEQUENCE [LARGE SCALE GENOMIC DNA]</scope>
    <source>
        <strain evidence="4">CGMCC 4.7204</strain>
    </source>
</reference>
<feature type="region of interest" description="Disordered" evidence="1">
    <location>
        <begin position="111"/>
        <end position="134"/>
    </location>
</feature>
<feature type="compositionally biased region" description="Low complexity" evidence="1">
    <location>
        <begin position="114"/>
        <end position="134"/>
    </location>
</feature>
<accession>A0ABV8LB04</accession>
<dbReference type="RefSeq" id="WP_378553566.1">
    <property type="nucleotide sequence ID" value="NZ_JBHSBA010000015.1"/>
</dbReference>
<keyword evidence="2" id="KW-0472">Membrane</keyword>
<dbReference type="EMBL" id="JBHSBA010000015">
    <property type="protein sequence ID" value="MFC4127855.1"/>
    <property type="molecule type" value="Genomic_DNA"/>
</dbReference>
<organism evidence="3 4">
    <name type="scientific">Nocardia rhizosphaerae</name>
    <dbReference type="NCBI Taxonomy" id="1691571"/>
    <lineage>
        <taxon>Bacteria</taxon>
        <taxon>Bacillati</taxon>
        <taxon>Actinomycetota</taxon>
        <taxon>Actinomycetes</taxon>
        <taxon>Mycobacteriales</taxon>
        <taxon>Nocardiaceae</taxon>
        <taxon>Nocardia</taxon>
    </lineage>
</organism>
<evidence type="ECO:0000256" key="2">
    <source>
        <dbReference type="SAM" id="Phobius"/>
    </source>
</evidence>
<feature type="transmembrane region" description="Helical" evidence="2">
    <location>
        <begin position="55"/>
        <end position="76"/>
    </location>
</feature>
<comment type="caution">
    <text evidence="3">The sequence shown here is derived from an EMBL/GenBank/DDBJ whole genome shotgun (WGS) entry which is preliminary data.</text>
</comment>
<proteinExistence type="predicted"/>
<name>A0ABV8LB04_9NOCA</name>
<feature type="transmembrane region" description="Helical" evidence="2">
    <location>
        <begin position="15"/>
        <end position="35"/>
    </location>
</feature>
<evidence type="ECO:0000313" key="4">
    <source>
        <dbReference type="Proteomes" id="UP001595767"/>
    </source>
</evidence>
<sequence length="134" mass="14236">MISMYLRRLDPRRSVLRLLAGLMATWAFAGAFGLITGAVPLRPVIVEKIPWHSPILAGVALALWVGLPMTVVALTVNDDAAHNAQTTMVAAAALIGWVLLQLGAVQRDQGIRTAAPSNRPSERSSNARSARSSG</sequence>
<keyword evidence="4" id="KW-1185">Reference proteome</keyword>
<keyword evidence="2" id="KW-1133">Transmembrane helix</keyword>
<evidence type="ECO:0000256" key="1">
    <source>
        <dbReference type="SAM" id="MobiDB-lite"/>
    </source>
</evidence>
<protein>
    <submittedName>
        <fullName evidence="3">Uncharacterized protein</fullName>
    </submittedName>
</protein>
<evidence type="ECO:0000313" key="3">
    <source>
        <dbReference type="EMBL" id="MFC4127855.1"/>
    </source>
</evidence>